<keyword evidence="2 6" id="KW-0813">Transport</keyword>
<comment type="subcellular location">
    <subcellularLocation>
        <location evidence="1">Membrane</location>
        <topology evidence="1">Multi-pass membrane protein</topology>
    </subcellularLocation>
</comment>
<keyword evidence="3 6" id="KW-0812">Transmembrane</keyword>
<feature type="transmembrane region" description="Helical" evidence="7">
    <location>
        <begin position="423"/>
        <end position="442"/>
    </location>
</feature>
<evidence type="ECO:0000256" key="7">
    <source>
        <dbReference type="SAM" id="Phobius"/>
    </source>
</evidence>
<dbReference type="RefSeq" id="WP_354369558.1">
    <property type="nucleotide sequence ID" value="NZ_JBEPMA010000023.1"/>
</dbReference>
<gene>
    <name evidence="8" type="ORF">ABID14_001997</name>
</gene>
<dbReference type="InterPro" id="IPR037272">
    <property type="entry name" value="SNS_sf"/>
</dbReference>
<feature type="transmembrane region" description="Helical" evidence="7">
    <location>
        <begin position="253"/>
        <end position="279"/>
    </location>
</feature>
<dbReference type="PROSITE" id="PS50267">
    <property type="entry name" value="NA_NEUROTRAN_SYMP_3"/>
    <property type="match status" value="1"/>
</dbReference>
<dbReference type="InterPro" id="IPR000175">
    <property type="entry name" value="Na/ntran_symport"/>
</dbReference>
<feature type="transmembrane region" description="Helical" evidence="7">
    <location>
        <begin position="343"/>
        <end position="365"/>
    </location>
</feature>
<keyword evidence="6" id="KW-0769">Symport</keyword>
<comment type="similarity">
    <text evidence="6">Belongs to the sodium:neurotransmitter symporter (SNF) (TC 2.A.22) family.</text>
</comment>
<feature type="transmembrane region" description="Helical" evidence="7">
    <location>
        <begin position="88"/>
        <end position="109"/>
    </location>
</feature>
<evidence type="ECO:0000313" key="8">
    <source>
        <dbReference type="EMBL" id="MET3618358.1"/>
    </source>
</evidence>
<feature type="transmembrane region" description="Helical" evidence="7">
    <location>
        <begin position="177"/>
        <end position="197"/>
    </location>
</feature>
<dbReference type="EMBL" id="JBEPMA010000023">
    <property type="protein sequence ID" value="MET3618358.1"/>
    <property type="molecule type" value="Genomic_DNA"/>
</dbReference>
<dbReference type="PROSITE" id="PS00610">
    <property type="entry name" value="NA_NEUROTRAN_SYMP_1"/>
    <property type="match status" value="1"/>
</dbReference>
<evidence type="ECO:0000256" key="6">
    <source>
        <dbReference type="RuleBase" id="RU003732"/>
    </source>
</evidence>
<reference evidence="8 9" key="1">
    <citation type="submission" date="2024-06" db="EMBL/GenBank/DDBJ databases">
        <title>Genomic Encyclopedia of Type Strains, Phase IV (KMG-IV): sequencing the most valuable type-strain genomes for metagenomic binning, comparative biology and taxonomic classification.</title>
        <authorList>
            <person name="Goeker M."/>
        </authorList>
    </citation>
    <scope>NUCLEOTIDE SEQUENCE [LARGE SCALE GENOMIC DNA]</scope>
    <source>
        <strain evidence="8 9">DSM 21460</strain>
    </source>
</reference>
<dbReference type="PRINTS" id="PR00176">
    <property type="entry name" value="NANEUSMPORT"/>
</dbReference>
<feature type="transmembrane region" description="Helical" evidence="7">
    <location>
        <begin position="147"/>
        <end position="165"/>
    </location>
</feature>
<keyword evidence="4 7" id="KW-1133">Transmembrane helix</keyword>
<keyword evidence="5 7" id="KW-0472">Membrane</keyword>
<dbReference type="CDD" id="cd10336">
    <property type="entry name" value="SLC6sbd_Tyt1-Like"/>
    <property type="match status" value="1"/>
</dbReference>
<feature type="transmembrane region" description="Helical" evidence="7">
    <location>
        <begin position="12"/>
        <end position="33"/>
    </location>
</feature>
<evidence type="ECO:0000256" key="4">
    <source>
        <dbReference type="ARBA" id="ARBA00022989"/>
    </source>
</evidence>
<sequence length="454" mass="49502">MKAESSKGPRGTFSNFGFLMASVGSAVGLGNLWKFPYLTGTNGGGIFVLIYLCILLTVGFACILGEMTIGRFTKLNPIGAYRKIAKKYTFAGVIGVVVAFLIVTYYNIIGGWILKYFFSYVIGQSKVLSTNSEAFFGEFITSPLEPIIWTLVFILINLFILKAGVIRGIERAAKFMMPLLFILLIVTAIRSVTLPGAMDGVRFFLKPDLSELSMSTVSAALGQVFFSLSLGMGITITYGSYLSDTANLEKNAVMVPLFDTAAAILSGFAILPAVFAFGFDPSEGPGLIFVTLPSVFGSMPGGFLFGALFFLLVLFAAITSSLSLLEVPTSYLIDNRNWDRKKAVYVLSIIIFLISIPESLSNGVWQTKFFGMAFFDFVGYIAEAVLMPLCGLMMCIVIGYVWGTDKAAAEIKNNGLMPFKSEMYWKILIKYIAPVLIFGIWLNSTGLLDLLGIK</sequence>
<feature type="transmembrane region" description="Helical" evidence="7">
    <location>
        <begin position="299"/>
        <end position="322"/>
    </location>
</feature>
<dbReference type="Pfam" id="PF00209">
    <property type="entry name" value="SNF"/>
    <property type="match status" value="2"/>
</dbReference>
<feature type="transmembrane region" description="Helical" evidence="7">
    <location>
        <begin position="377"/>
        <end position="402"/>
    </location>
</feature>
<evidence type="ECO:0000256" key="3">
    <source>
        <dbReference type="ARBA" id="ARBA00022692"/>
    </source>
</evidence>
<protein>
    <recommendedName>
        <fullName evidence="6">Transporter</fullName>
    </recommendedName>
</protein>
<dbReference type="Proteomes" id="UP001549162">
    <property type="component" value="Unassembled WGS sequence"/>
</dbReference>
<evidence type="ECO:0000256" key="1">
    <source>
        <dbReference type="ARBA" id="ARBA00004141"/>
    </source>
</evidence>
<dbReference type="NCBIfam" id="NF037979">
    <property type="entry name" value="Na_transp"/>
    <property type="match status" value="1"/>
</dbReference>
<dbReference type="PANTHER" id="PTHR42948:SF1">
    <property type="entry name" value="TRANSPORTER"/>
    <property type="match status" value="1"/>
</dbReference>
<keyword evidence="9" id="KW-1185">Reference proteome</keyword>
<comment type="caution">
    <text evidence="8">The sequence shown here is derived from an EMBL/GenBank/DDBJ whole genome shotgun (WGS) entry which is preliminary data.</text>
</comment>
<accession>A0ABV2JC33</accession>
<proteinExistence type="inferred from homology"/>
<evidence type="ECO:0000256" key="2">
    <source>
        <dbReference type="ARBA" id="ARBA00022448"/>
    </source>
</evidence>
<feature type="transmembrane region" description="Helical" evidence="7">
    <location>
        <begin position="45"/>
        <end position="67"/>
    </location>
</feature>
<dbReference type="PANTHER" id="PTHR42948">
    <property type="entry name" value="TRANSPORTER"/>
    <property type="match status" value="1"/>
</dbReference>
<organism evidence="8 9">
    <name type="scientific">Peptoniphilus olsenii</name>
    <dbReference type="NCBI Taxonomy" id="411570"/>
    <lineage>
        <taxon>Bacteria</taxon>
        <taxon>Bacillati</taxon>
        <taxon>Bacillota</taxon>
        <taxon>Tissierellia</taxon>
        <taxon>Tissierellales</taxon>
        <taxon>Peptoniphilaceae</taxon>
        <taxon>Peptoniphilus</taxon>
    </lineage>
</organism>
<dbReference type="InterPro" id="IPR047218">
    <property type="entry name" value="YocR/YhdH-like"/>
</dbReference>
<name>A0ABV2JC33_9FIRM</name>
<evidence type="ECO:0000313" key="9">
    <source>
        <dbReference type="Proteomes" id="UP001549162"/>
    </source>
</evidence>
<evidence type="ECO:0000256" key="5">
    <source>
        <dbReference type="ARBA" id="ARBA00023136"/>
    </source>
</evidence>
<feature type="transmembrane region" description="Helical" evidence="7">
    <location>
        <begin position="217"/>
        <end position="241"/>
    </location>
</feature>
<dbReference type="SUPFAM" id="SSF161070">
    <property type="entry name" value="SNF-like"/>
    <property type="match status" value="1"/>
</dbReference>